<dbReference type="AlphaFoldDB" id="A0A2K1QGV4"/>
<name>A0A2K1QGV4_9PEZI</name>
<dbReference type="Proteomes" id="UP000243797">
    <property type="component" value="Unassembled WGS sequence"/>
</dbReference>
<proteinExistence type="predicted"/>
<keyword evidence="1" id="KW-1133">Transmembrane helix</keyword>
<dbReference type="EMBL" id="NKHZ01000086">
    <property type="protein sequence ID" value="PNS14395.1"/>
    <property type="molecule type" value="Genomic_DNA"/>
</dbReference>
<dbReference type="OrthoDB" id="3933975at2759"/>
<keyword evidence="3" id="KW-1185">Reference proteome</keyword>
<gene>
    <name evidence="2" type="ORF">CAC42_3681</name>
</gene>
<keyword evidence="1" id="KW-0472">Membrane</keyword>
<feature type="transmembrane region" description="Helical" evidence="1">
    <location>
        <begin position="15"/>
        <end position="38"/>
    </location>
</feature>
<evidence type="ECO:0000313" key="3">
    <source>
        <dbReference type="Proteomes" id="UP000243797"/>
    </source>
</evidence>
<protein>
    <submittedName>
        <fullName evidence="2">Uncharacterized protein</fullName>
    </submittedName>
</protein>
<organism evidence="2 3">
    <name type="scientific">Sphaceloma murrayae</name>
    <dbReference type="NCBI Taxonomy" id="2082308"/>
    <lineage>
        <taxon>Eukaryota</taxon>
        <taxon>Fungi</taxon>
        <taxon>Dikarya</taxon>
        <taxon>Ascomycota</taxon>
        <taxon>Pezizomycotina</taxon>
        <taxon>Dothideomycetes</taxon>
        <taxon>Dothideomycetidae</taxon>
        <taxon>Myriangiales</taxon>
        <taxon>Elsinoaceae</taxon>
        <taxon>Sphaceloma</taxon>
    </lineage>
</organism>
<sequence length="347" mass="38375">MATLLRRLGATCRKLCLYGCATSLVITLIGSLLGWLLMYKPMIAKLAYEEWVHSRMVAGQSHTSTQPPHASSDMMTSADRGMYGNKHVSEPIIHGVPQLWSFSANEQLRLYNESIFSQYRGYGRGPKANKWIYFGGTNPSPPSLLSRLSLGIRANGSCVDPPAMCNMFNAAFDRLAREEASKIDSTSIPHASLMFTDCDVNGPLCDTWAINPVMMANVRTTDPCVFKTDVDDGRPTLKYVCSVQYAYIGLPLTTLPYNRNVKIANKLVPAFPSEYEQLRSLVVYDGSTEAVKNNEEVSIDLLDVDNIEDDYGPPIELGASDGMVSDAVLSLASKAAQEYRRLREYVV</sequence>
<reference evidence="2 3" key="1">
    <citation type="submission" date="2017-06" db="EMBL/GenBank/DDBJ databases">
        <title>Draft genome sequence of a variant of Elsinoe murrayae.</title>
        <authorList>
            <person name="Cheng Q."/>
        </authorList>
    </citation>
    <scope>NUCLEOTIDE SEQUENCE [LARGE SCALE GENOMIC DNA]</scope>
    <source>
        <strain evidence="2 3">CQ-2017a</strain>
    </source>
</reference>
<evidence type="ECO:0000313" key="2">
    <source>
        <dbReference type="EMBL" id="PNS14395.1"/>
    </source>
</evidence>
<accession>A0A2K1QGV4</accession>
<comment type="caution">
    <text evidence="2">The sequence shown here is derived from an EMBL/GenBank/DDBJ whole genome shotgun (WGS) entry which is preliminary data.</text>
</comment>
<keyword evidence="1" id="KW-0812">Transmembrane</keyword>
<dbReference type="InParanoid" id="A0A2K1QGV4"/>
<evidence type="ECO:0000256" key="1">
    <source>
        <dbReference type="SAM" id="Phobius"/>
    </source>
</evidence>